<dbReference type="Proteomes" id="UP000607796">
    <property type="component" value="Unassembled WGS sequence"/>
</dbReference>
<feature type="domain" description="DUF112" evidence="2">
    <location>
        <begin position="20"/>
        <end position="437"/>
    </location>
</feature>
<feature type="transmembrane region" description="Helical" evidence="1">
    <location>
        <begin position="168"/>
        <end position="186"/>
    </location>
</feature>
<dbReference type="PANTHER" id="PTHR35342">
    <property type="entry name" value="TRICARBOXYLIC TRANSPORT PROTEIN"/>
    <property type="match status" value="1"/>
</dbReference>
<dbReference type="RefSeq" id="WP_194137632.1">
    <property type="nucleotide sequence ID" value="NZ_JADFFK010000031.1"/>
</dbReference>
<feature type="transmembrane region" description="Helical" evidence="1">
    <location>
        <begin position="353"/>
        <end position="373"/>
    </location>
</feature>
<feature type="transmembrane region" description="Helical" evidence="1">
    <location>
        <begin position="198"/>
        <end position="216"/>
    </location>
</feature>
<reference evidence="3 4" key="1">
    <citation type="journal article" date="2021" name="Int. J. Syst. Evol. Microbiol.">
        <title>Salipiger mangrovisoli sp. nov., isolated from mangrove soil and the proposal for the reclassification of Paraphaeobacter pallidus as Salipiger pallidus comb. nov.</title>
        <authorList>
            <person name="Du J."/>
            <person name="Liu Y."/>
            <person name="Pei T."/>
            <person name="Deng M.R."/>
            <person name="Zhu H."/>
        </authorList>
    </citation>
    <scope>NUCLEOTIDE SEQUENCE [LARGE SCALE GENOMIC DNA]</scope>
    <source>
        <strain evidence="3 4">6D45A</strain>
    </source>
</reference>
<comment type="caution">
    <text evidence="3">The sequence shown here is derived from an EMBL/GenBank/DDBJ whole genome shotgun (WGS) entry which is preliminary data.</text>
</comment>
<feature type="transmembrane region" description="Helical" evidence="1">
    <location>
        <begin position="60"/>
        <end position="81"/>
    </location>
</feature>
<dbReference type="PANTHER" id="PTHR35342:SF5">
    <property type="entry name" value="TRICARBOXYLIC TRANSPORT PROTEIN"/>
    <property type="match status" value="1"/>
</dbReference>
<organism evidence="3 4">
    <name type="scientific">Salipiger mangrovisoli</name>
    <dbReference type="NCBI Taxonomy" id="2865933"/>
    <lineage>
        <taxon>Bacteria</taxon>
        <taxon>Pseudomonadati</taxon>
        <taxon>Pseudomonadota</taxon>
        <taxon>Alphaproteobacteria</taxon>
        <taxon>Rhodobacterales</taxon>
        <taxon>Roseobacteraceae</taxon>
        <taxon>Salipiger</taxon>
    </lineage>
</organism>
<proteinExistence type="predicted"/>
<feature type="transmembrane region" description="Helical" evidence="1">
    <location>
        <begin position="108"/>
        <end position="131"/>
    </location>
</feature>
<dbReference type="Pfam" id="PF01970">
    <property type="entry name" value="TctA"/>
    <property type="match status" value="1"/>
</dbReference>
<dbReference type="EMBL" id="JADFFK010000031">
    <property type="protein sequence ID" value="MBE9640362.1"/>
    <property type="molecule type" value="Genomic_DNA"/>
</dbReference>
<gene>
    <name evidence="3" type="ORF">IQ782_26255</name>
</gene>
<feature type="transmembrane region" description="Helical" evidence="1">
    <location>
        <begin position="143"/>
        <end position="162"/>
    </location>
</feature>
<feature type="transmembrane region" description="Helical" evidence="1">
    <location>
        <begin position="20"/>
        <end position="48"/>
    </location>
</feature>
<keyword evidence="1" id="KW-1133">Transmembrane helix</keyword>
<keyword evidence="1" id="KW-0812">Transmembrane</keyword>
<evidence type="ECO:0000313" key="4">
    <source>
        <dbReference type="Proteomes" id="UP000607796"/>
    </source>
</evidence>
<feature type="transmembrane region" description="Helical" evidence="1">
    <location>
        <begin position="317"/>
        <end position="341"/>
    </location>
</feature>
<sequence>MLDAFISAAGYMLGNPMSFLLIIFSVIWGIMFGAVPGLTGIVGVALLIPFTFAFDPTQGMLLLGGVYVGSTFGGSISAILFNTPGSPEAACTSLDGYPMAKRGEAGKALGIALAASAVGGIFGTLVLMFAAPPLARLALEFGPAEYFALAVLGITAIASIGGGSLIKGLIAGLLGLAVALIGLDPLTGVARFTFGNMMLLTGVSFIAAIIGIFALAEVLQRFADGLHKAEAITEVSTKLPSWAEFIATKATLLRSSIIGTIIGALPGVGATTAAFISYSEAFRWSKRPELFGKGSAEGIAAPESGNNAAVGGSMIPLLALGIPGSATTAVMIGGLTIHGIVPGPMLMQNNSDLVYSVFIGMFLANVLMLVFGLRAARLFALVLKAPYPLVGPAIVVLCMTGVFALNNNVSDVAVMLVFGGVGFLLKSLGLPVASFIIGLVLGPIAEVSLRQGLILADYDFVAMATRPIAGTLLLLSVLSLAYGVWGQLRRRPPQDPPNPQAEPERA</sequence>
<feature type="transmembrane region" description="Helical" evidence="1">
    <location>
        <begin position="257"/>
        <end position="278"/>
    </location>
</feature>
<accession>A0ABR9XA31</accession>
<keyword evidence="1" id="KW-0472">Membrane</keyword>
<evidence type="ECO:0000259" key="2">
    <source>
        <dbReference type="Pfam" id="PF01970"/>
    </source>
</evidence>
<feature type="transmembrane region" description="Helical" evidence="1">
    <location>
        <begin position="412"/>
        <end position="442"/>
    </location>
</feature>
<keyword evidence="4" id="KW-1185">Reference proteome</keyword>
<name>A0ABR9XA31_9RHOB</name>
<evidence type="ECO:0000313" key="3">
    <source>
        <dbReference type="EMBL" id="MBE9640362.1"/>
    </source>
</evidence>
<feature type="transmembrane region" description="Helical" evidence="1">
    <location>
        <begin position="385"/>
        <end position="406"/>
    </location>
</feature>
<dbReference type="InterPro" id="IPR002823">
    <property type="entry name" value="DUF112_TM"/>
</dbReference>
<feature type="transmembrane region" description="Helical" evidence="1">
    <location>
        <begin position="463"/>
        <end position="485"/>
    </location>
</feature>
<evidence type="ECO:0000256" key="1">
    <source>
        <dbReference type="SAM" id="Phobius"/>
    </source>
</evidence>
<protein>
    <submittedName>
        <fullName evidence="3">Tripartite tricarboxylate transporter permease</fullName>
    </submittedName>
</protein>